<dbReference type="GO" id="GO:0003682">
    <property type="term" value="F:chromatin binding"/>
    <property type="evidence" value="ECO:0007669"/>
    <property type="project" value="TreeGrafter"/>
</dbReference>
<protein>
    <recommendedName>
        <fullName evidence="8">Vacuolar import and degradation protein 21</fullName>
    </recommendedName>
</protein>
<feature type="compositionally biased region" description="Polar residues" evidence="9">
    <location>
        <begin position="1284"/>
        <end position="1307"/>
    </location>
</feature>
<feature type="compositionally biased region" description="Polar residues" evidence="9">
    <location>
        <begin position="235"/>
        <end position="248"/>
    </location>
</feature>
<keyword evidence="13" id="KW-1185">Reference proteome</keyword>
<dbReference type="SMART" id="SM00717">
    <property type="entry name" value="SANT"/>
    <property type="match status" value="1"/>
</dbReference>
<feature type="region of interest" description="Disordered" evidence="9">
    <location>
        <begin position="207"/>
        <end position="292"/>
    </location>
</feature>
<dbReference type="PROSITE" id="PS50090">
    <property type="entry name" value="MYB_LIKE"/>
    <property type="match status" value="1"/>
</dbReference>
<feature type="compositionally biased region" description="Polar residues" evidence="9">
    <location>
        <begin position="1245"/>
        <end position="1267"/>
    </location>
</feature>
<sequence length="1367" mass="150357">MSIDVVRDAAIDKSKNEIESASRAQSASLLALHAVTKLLSENTTLSSLFSCKYDVDNTSNLNSDQLQFLKSNSLSHGHRFDEASLPLPNSVDVKISHAATPQADDSAGSAHAVAGSSTIADVGTASDVSTTLDPAAPVIDSTAGNAAHPLGSQPRQATEVPLNDIAPPEPEEEAQFDASTKDLLHEETPKRPAKTVHLPPEHVQEERLHDAAQDKSHGHADTAHRATHTHHELASSPSSTVGAYSTATPMPPQDSPDTSPDSESAAAEVPLEFRPTPQEQKAKDEHDRQLAAQKAVAHQAALGDVNTPDDQLHWEEREAAAREKEERAATTDKQGPEPAIVNGGANETQAEAFVNTKLQDLPEATVKGTAMNDGAPHDEESITVTPRANLLRNRPSATNSEPQHNETQAVERPMTGSTADRRRSSAQDHSPMAIRRRETGTYALETSLKQSPPRPKRTDVEAIFADLSALQGAAEDPEKDYLEPLFKIQAHDAPTIRTSALPDLIRAASKTISTDDQFTSAHERMEYRILRRIYHLQNANKWSLRQMEKCKEPAQPVSHHDHMMAEMRWMCKDFRAERKRKKSVCAWLAARCAEYVAADETTRRQLRVSVRASQGESFDSDDVPDLDATADSPTTAEAMPGTPKSHEHFPGRIIVDSVLIESVTELQRSGALPRALKNIPIWRPDDEIATSKPEIASVSKFVDGKILAKPLRPMRKRSRYDYEDEAEDDAANKRMRSESDLPPEEADVAIFHPDNKAIRDRLSAQNAFRPPSEFQMPSVPFYEFRNGSQWIVEDDQKLRRLARDYTFNWSIISDQLTLPSQFKSGMERRTPWECFERWIELEQMPAEMRKTMYFKTWYQRLEQSQQNVDKRYQAQIAQVQAQAQQSGVPPPHQPMRRRTVPSRVEKRKNTRYLWTVDAMRKNAKKRELAAYKQAEATRAAAQRKASQQTETQQPRQQMLTPQQFSQKRYERDLQVAEVQRAHRQKLIEAQQRQAQIARAAAQGLPAGAGQQQRPNGTAAPQAQVQGAANVNAQLTPQQRQQLQLAARNQAALGQANGQAVPQAQMTATTSAQQQNMQRMAAQMQARNGQFPNQQHQFAAMQTGNTASPGSANVNTQQQLASQQALLAAYQAQQQSTPNAQTPGNSTAQMAATPNMPPPPAPQQLSSGLVPAVIQIKNQLRAAYPNLTEDQLQAYATDRLQKQQSSNSVRQNAMAAAAGLTTQNANGGNVNIQAYNGNQANFQNTNGTNAAYTAPDSNTQNNSTQHSYAQMMRQRQAAQMRLQQSPNTTHAVPNGSPSVNHASPNMTPVSPAVQYASMSGQRPPSRSATPQMQRLGSSGSVPGVAVSGMQSPGSVQASPRGMQASMAR</sequence>
<feature type="region of interest" description="Disordered" evidence="9">
    <location>
        <begin position="998"/>
        <end position="1024"/>
    </location>
</feature>
<evidence type="ECO:0000256" key="2">
    <source>
        <dbReference type="ARBA" id="ARBA00008913"/>
    </source>
</evidence>
<dbReference type="Pfam" id="PF07529">
    <property type="entry name" value="HSA"/>
    <property type="match status" value="1"/>
</dbReference>
<feature type="compositionally biased region" description="Polar residues" evidence="9">
    <location>
        <begin position="1136"/>
        <end position="1145"/>
    </location>
</feature>
<feature type="compositionally biased region" description="Basic and acidic residues" evidence="9">
    <location>
        <begin position="280"/>
        <end position="289"/>
    </location>
</feature>
<feature type="compositionally biased region" description="Basic residues" evidence="9">
    <location>
        <begin position="894"/>
        <end position="904"/>
    </location>
</feature>
<proteinExistence type="inferred from homology"/>
<reference evidence="12 13" key="1">
    <citation type="journal article" date="2016" name="Sci. Rep.">
        <title>Peltaster fructicola genome reveals evolution from an invasive phytopathogen to an ectophytic parasite.</title>
        <authorList>
            <person name="Xu C."/>
            <person name="Chen H."/>
            <person name="Gleason M.L."/>
            <person name="Xu J.R."/>
            <person name="Liu H."/>
            <person name="Zhang R."/>
            <person name="Sun G."/>
        </authorList>
    </citation>
    <scope>NUCLEOTIDE SEQUENCE [LARGE SCALE GENOMIC DNA]</scope>
    <source>
        <strain evidence="12 13">LNHT1506</strain>
    </source>
</reference>
<dbReference type="InterPro" id="IPR014012">
    <property type="entry name" value="HSA_dom"/>
</dbReference>
<feature type="region of interest" description="Disordered" evidence="9">
    <location>
        <begin position="368"/>
        <end position="439"/>
    </location>
</feature>
<evidence type="ECO:0000256" key="4">
    <source>
        <dbReference type="ARBA" id="ARBA00022853"/>
    </source>
</evidence>
<dbReference type="PROSITE" id="PS51204">
    <property type="entry name" value="HSA"/>
    <property type="match status" value="1"/>
</dbReference>
<evidence type="ECO:0000256" key="3">
    <source>
        <dbReference type="ARBA" id="ARBA00022763"/>
    </source>
</evidence>
<evidence type="ECO:0000256" key="9">
    <source>
        <dbReference type="SAM" id="MobiDB-lite"/>
    </source>
</evidence>
<evidence type="ECO:0000313" key="12">
    <source>
        <dbReference type="EMBL" id="QIX00107.1"/>
    </source>
</evidence>
<dbReference type="GO" id="GO:0006281">
    <property type="term" value="P:DNA repair"/>
    <property type="evidence" value="ECO:0007669"/>
    <property type="project" value="UniProtKB-KW"/>
</dbReference>
<keyword evidence="3" id="KW-0227">DNA damage</keyword>
<dbReference type="Pfam" id="PF13921">
    <property type="entry name" value="Myb_DNA-bind_6"/>
    <property type="match status" value="1"/>
</dbReference>
<organism evidence="12 13">
    <name type="scientific">Peltaster fructicola</name>
    <dbReference type="NCBI Taxonomy" id="286661"/>
    <lineage>
        <taxon>Eukaryota</taxon>
        <taxon>Fungi</taxon>
        <taxon>Dikarya</taxon>
        <taxon>Ascomycota</taxon>
        <taxon>Pezizomycotina</taxon>
        <taxon>Dothideomycetes</taxon>
        <taxon>Dothideomycetes incertae sedis</taxon>
        <taxon>Peltaster</taxon>
    </lineage>
</organism>
<dbReference type="Proteomes" id="UP000503462">
    <property type="component" value="Chromosome 4"/>
</dbReference>
<feature type="compositionally biased region" description="Basic and acidic residues" evidence="9">
    <location>
        <begin position="730"/>
        <end position="739"/>
    </location>
</feature>
<dbReference type="InterPro" id="IPR009057">
    <property type="entry name" value="Homeodomain-like_sf"/>
</dbReference>
<feature type="domain" description="HSA" evidence="11">
    <location>
        <begin position="547"/>
        <end position="620"/>
    </location>
</feature>
<evidence type="ECO:0000256" key="8">
    <source>
        <dbReference type="ARBA" id="ARBA00029670"/>
    </source>
</evidence>
<comment type="subcellular location">
    <subcellularLocation>
        <location evidence="1">Nucleus</location>
    </subcellularLocation>
</comment>
<feature type="region of interest" description="Disordered" evidence="9">
    <location>
        <begin position="135"/>
        <end position="179"/>
    </location>
</feature>
<feature type="region of interest" description="Disordered" evidence="9">
    <location>
        <begin position="319"/>
        <end position="344"/>
    </location>
</feature>
<dbReference type="CDD" id="cd00167">
    <property type="entry name" value="SANT"/>
    <property type="match status" value="1"/>
</dbReference>
<feature type="region of interest" description="Disordered" evidence="9">
    <location>
        <begin position="1061"/>
        <end position="1090"/>
    </location>
</feature>
<feature type="compositionally biased region" description="Low complexity" evidence="9">
    <location>
        <begin position="1335"/>
        <end position="1347"/>
    </location>
</feature>
<accession>A0A6H0XZC8</accession>
<feature type="compositionally biased region" description="Polar residues" evidence="9">
    <location>
        <begin position="1315"/>
        <end position="1334"/>
    </location>
</feature>
<feature type="region of interest" description="Disordered" evidence="9">
    <location>
        <begin position="609"/>
        <end position="649"/>
    </location>
</feature>
<feature type="compositionally biased region" description="Polar residues" evidence="9">
    <location>
        <begin position="395"/>
        <end position="408"/>
    </location>
</feature>
<evidence type="ECO:0000259" key="10">
    <source>
        <dbReference type="PROSITE" id="PS50090"/>
    </source>
</evidence>
<dbReference type="OrthoDB" id="5364245at2759"/>
<keyword evidence="4" id="KW-0156">Chromatin regulator</keyword>
<evidence type="ECO:0000313" key="13">
    <source>
        <dbReference type="Proteomes" id="UP000503462"/>
    </source>
</evidence>
<dbReference type="GO" id="GO:0005634">
    <property type="term" value="C:nucleus"/>
    <property type="evidence" value="ECO:0007669"/>
    <property type="project" value="UniProtKB-SubCell"/>
</dbReference>
<dbReference type="InterPro" id="IPR001005">
    <property type="entry name" value="SANT/Myb"/>
</dbReference>
<dbReference type="Gene3D" id="1.10.10.60">
    <property type="entry name" value="Homeodomain-like"/>
    <property type="match status" value="1"/>
</dbReference>
<evidence type="ECO:0000256" key="6">
    <source>
        <dbReference type="ARBA" id="ARBA00023242"/>
    </source>
</evidence>
<feature type="region of interest" description="Disordered" evidence="9">
    <location>
        <begin position="1245"/>
        <end position="1367"/>
    </location>
</feature>
<evidence type="ECO:0000256" key="1">
    <source>
        <dbReference type="ARBA" id="ARBA00004123"/>
    </source>
</evidence>
<dbReference type="PANTHER" id="PTHR46459:SF1">
    <property type="entry name" value="E1A-BINDING PROTEIN P400"/>
    <property type="match status" value="1"/>
</dbReference>
<dbReference type="GO" id="GO:0035267">
    <property type="term" value="C:NuA4 histone acetyltransferase complex"/>
    <property type="evidence" value="ECO:0007669"/>
    <property type="project" value="TreeGrafter"/>
</dbReference>
<feature type="compositionally biased region" description="Low complexity" evidence="9">
    <location>
        <begin position="1061"/>
        <end position="1087"/>
    </location>
</feature>
<dbReference type="GO" id="GO:0006325">
    <property type="term" value="P:chromatin organization"/>
    <property type="evidence" value="ECO:0007669"/>
    <property type="project" value="UniProtKB-KW"/>
</dbReference>
<feature type="region of interest" description="Disordered" evidence="9">
    <location>
        <begin position="879"/>
        <end position="904"/>
    </location>
</feature>
<feature type="region of interest" description="Disordered" evidence="9">
    <location>
        <begin position="1129"/>
        <end position="1165"/>
    </location>
</feature>
<keyword evidence="6" id="KW-0539">Nucleus</keyword>
<dbReference type="PANTHER" id="PTHR46459">
    <property type="entry name" value="E1A-BINDING PROTEIN P400-RELATED"/>
    <property type="match status" value="1"/>
</dbReference>
<evidence type="ECO:0000256" key="7">
    <source>
        <dbReference type="ARBA" id="ARBA00025178"/>
    </source>
</evidence>
<evidence type="ECO:0000259" key="11">
    <source>
        <dbReference type="PROSITE" id="PS51204"/>
    </source>
</evidence>
<feature type="compositionally biased region" description="Low complexity" evidence="9">
    <location>
        <begin position="255"/>
        <end position="267"/>
    </location>
</feature>
<dbReference type="SUPFAM" id="SSF46689">
    <property type="entry name" value="Homeodomain-like"/>
    <property type="match status" value="1"/>
</dbReference>
<comment type="function">
    <text evidence="7">Component of the NuA4 histone acetyltransferase complex which is involved in transcriptional activation of selected genes principally by acetylation of nucleosomal histone H4 and H2A. The NuA4 complex is also involved in DNA repair.</text>
</comment>
<gene>
    <name evidence="12" type="ORF">AMS68_005624</name>
</gene>
<feature type="region of interest" description="Disordered" evidence="9">
    <location>
        <begin position="935"/>
        <end position="968"/>
    </location>
</feature>
<feature type="compositionally biased region" description="Low complexity" evidence="9">
    <location>
        <begin position="935"/>
        <end position="963"/>
    </location>
</feature>
<dbReference type="EMBL" id="CP051142">
    <property type="protein sequence ID" value="QIX00107.1"/>
    <property type="molecule type" value="Genomic_DNA"/>
</dbReference>
<feature type="compositionally biased region" description="Low complexity" evidence="9">
    <location>
        <begin position="1268"/>
        <end position="1283"/>
    </location>
</feature>
<name>A0A6H0XZC8_9PEZI</name>
<feature type="compositionally biased region" description="Basic and acidic residues" evidence="9">
    <location>
        <begin position="207"/>
        <end position="233"/>
    </location>
</feature>
<feature type="domain" description="Myb-like" evidence="10">
    <location>
        <begin position="782"/>
        <end position="842"/>
    </location>
</feature>
<keyword evidence="5" id="KW-0234">DNA repair</keyword>
<feature type="compositionally biased region" description="Basic and acidic residues" evidence="9">
    <location>
        <begin position="319"/>
        <end position="330"/>
    </location>
</feature>
<feature type="region of interest" description="Disordered" evidence="9">
    <location>
        <begin position="718"/>
        <end position="745"/>
    </location>
</feature>
<evidence type="ECO:0000256" key="5">
    <source>
        <dbReference type="ARBA" id="ARBA00023204"/>
    </source>
</evidence>
<comment type="similarity">
    <text evidence="2">Belongs to the EAF1 family.</text>
</comment>